<sequence>MSQMEEFSVKIDDKNDKDDDVQDDDDDDFDSDKPFNGKPTMMEVSPNEKYLVAYNKEDNSILGWSIENHDEGPLKLDINFKLRDIGEGTLYQMCVSDDKKLVYTYGIHKTKLAIHDMMDRDRKITVDCDFTDRCDYCTFNLKGELILYCDPYIYIYPTKTKRNKWKYKRMYEIPLYFMPISISPKDKLYLYSNNSIYEWDLNTEKGVKIFGNDKEINPNLEDELIYSKDNIQISRNENLVCIKIDSKIIVYMIDLEIQVASLDINYDIQLRTFVKHPVLCPLLFPLLLSLFKNKLKGEFWDECKGKSLGHLKQSDQLSKEFFQNYIQVTDDYVFGFPDENLWKIDLKEVISNILNVCSSFKNSDESNNNNSDEIIENWYFDKKETYKSCDRLNLLLFNPYAYPDVIKALFHETISNFEYKNKLEVFGNLKKWKVIINNMGEIELQVFKKLNDINEWKLICKMVEPESIEGQSLVGIKLFDNSNIIILTIWGVFIYHFNENNKFISLIYHYEIYLYDEEGFLRDYKKAFPDPAILPLPNSKSFRSDIWVSSIKNNKELMLKYGVELLKFAIRKRKPELIDEVYEKCITYFKEERNNRMFLSIITSIMPSLNEYYPEYIERYSLDTLMITYSSIYNTKDDELHLDSFQYEMFNLSKSIWWAKYNAFMNQLYKDHKKILWILNVIQILIILPIFPIYFATLYMLMEFDFIIVYDKKVDKYRDIFSSLYFSVYNFFSNYKNSSMIYFTNPYIKFITYPKDYNWFLELIKPQPSPFVETTMNRDIYKTWDGEAIINFKWNTYGKYYYAFIWILFMAFLGCFTIAATTPQQYIDDNIQKQLLVASVILGFIHLIFEIRQIIYDANKWIRDFWNMFDVIAYVLPIYTSIIWLQTNEMNTIPLLSFSCLFLDIKFLLFFRAIEYFGVYFAIIISVAQQIISFLVVLFIIIISFAHAFYILLIPRTPFSFDERTNNNDPNNPWNLASSFNLISEDGSVNPNPYIIQPPNGNTNMFVDFRTSLFAMYKFLTGDSSALSNWTYVDNPALAILIVLFSLLIVVYLMNLLIGLLNNAIEKDNNRVSYLIQKAEILAEIELFYLFPYQRRWETWFPEVIHYSADVDKVREKIKEMIKNNEWDINDESKKNLMKQLNIQHFTNKNTL</sequence>
<proteinExistence type="predicted"/>
<dbReference type="InterPro" id="IPR005821">
    <property type="entry name" value="Ion_trans_dom"/>
</dbReference>
<feature type="transmembrane region" description="Helical" evidence="7">
    <location>
        <begin position="934"/>
        <end position="954"/>
    </location>
</feature>
<comment type="subcellular location">
    <subcellularLocation>
        <location evidence="1">Membrane</location>
        <topology evidence="1">Multi-pass membrane protein</topology>
    </subcellularLocation>
</comment>
<evidence type="ECO:0000256" key="2">
    <source>
        <dbReference type="ARBA" id="ARBA00022692"/>
    </source>
</evidence>
<dbReference type="OrthoDB" id="2352140at2759"/>
<evidence type="ECO:0000256" key="7">
    <source>
        <dbReference type="SAM" id="Phobius"/>
    </source>
</evidence>
<feature type="compositionally biased region" description="Basic and acidic residues" evidence="6">
    <location>
        <begin position="7"/>
        <end position="17"/>
    </location>
</feature>
<dbReference type="Pfam" id="PF00520">
    <property type="entry name" value="Ion_trans"/>
    <property type="match status" value="1"/>
</dbReference>
<evidence type="ECO:0000256" key="6">
    <source>
        <dbReference type="SAM" id="MobiDB-lite"/>
    </source>
</evidence>
<evidence type="ECO:0000259" key="8">
    <source>
        <dbReference type="Pfam" id="PF00520"/>
    </source>
</evidence>
<accession>A0A8H3M9Q5</accession>
<evidence type="ECO:0000256" key="5">
    <source>
        <dbReference type="ARBA" id="ARBA00023136"/>
    </source>
</evidence>
<evidence type="ECO:0000256" key="1">
    <source>
        <dbReference type="ARBA" id="ARBA00004141"/>
    </source>
</evidence>
<feature type="region of interest" description="Disordered" evidence="6">
    <location>
        <begin position="1"/>
        <end position="40"/>
    </location>
</feature>
<gene>
    <name evidence="9" type="ORF">RCL2_002691100</name>
</gene>
<dbReference type="GO" id="GO:0005216">
    <property type="term" value="F:monoatomic ion channel activity"/>
    <property type="evidence" value="ECO:0007669"/>
    <property type="project" value="InterPro"/>
</dbReference>
<dbReference type="GO" id="GO:0005886">
    <property type="term" value="C:plasma membrane"/>
    <property type="evidence" value="ECO:0007669"/>
    <property type="project" value="TreeGrafter"/>
</dbReference>
<dbReference type="EMBL" id="BLAL01000285">
    <property type="protein sequence ID" value="GET00456.1"/>
    <property type="molecule type" value="Genomic_DNA"/>
</dbReference>
<dbReference type="GO" id="GO:0098703">
    <property type="term" value="P:calcium ion import across plasma membrane"/>
    <property type="evidence" value="ECO:0007669"/>
    <property type="project" value="TreeGrafter"/>
</dbReference>
<feature type="transmembrane region" description="Helical" evidence="7">
    <location>
        <begin position="869"/>
        <end position="887"/>
    </location>
</feature>
<dbReference type="Gene3D" id="1.10.287.70">
    <property type="match status" value="1"/>
</dbReference>
<feature type="transmembrane region" description="Helical" evidence="7">
    <location>
        <begin position="800"/>
        <end position="819"/>
    </location>
</feature>
<feature type="transmembrane region" description="Helical" evidence="7">
    <location>
        <begin position="1037"/>
        <end position="1061"/>
    </location>
</feature>
<keyword evidence="4 7" id="KW-1133">Transmembrane helix</keyword>
<keyword evidence="2 7" id="KW-0812">Transmembrane</keyword>
<organism evidence="9 10">
    <name type="scientific">Rhizophagus clarus</name>
    <dbReference type="NCBI Taxonomy" id="94130"/>
    <lineage>
        <taxon>Eukaryota</taxon>
        <taxon>Fungi</taxon>
        <taxon>Fungi incertae sedis</taxon>
        <taxon>Mucoromycota</taxon>
        <taxon>Glomeromycotina</taxon>
        <taxon>Glomeromycetes</taxon>
        <taxon>Glomerales</taxon>
        <taxon>Glomeraceae</taxon>
        <taxon>Rhizophagus</taxon>
    </lineage>
</organism>
<evidence type="ECO:0000256" key="3">
    <source>
        <dbReference type="ARBA" id="ARBA00022737"/>
    </source>
</evidence>
<dbReference type="PANTHER" id="PTHR10582:SF2">
    <property type="entry name" value="INACTIVE"/>
    <property type="match status" value="1"/>
</dbReference>
<evidence type="ECO:0000313" key="10">
    <source>
        <dbReference type="Proteomes" id="UP000615446"/>
    </source>
</evidence>
<name>A0A8H3M9Q5_9GLOM</name>
<dbReference type="Proteomes" id="UP000615446">
    <property type="component" value="Unassembled WGS sequence"/>
</dbReference>
<keyword evidence="5 7" id="KW-0472">Membrane</keyword>
<dbReference type="InterPro" id="IPR024862">
    <property type="entry name" value="TRPV"/>
</dbReference>
<feature type="domain" description="Ion transport" evidence="8">
    <location>
        <begin position="802"/>
        <end position="1071"/>
    </location>
</feature>
<protein>
    <recommendedName>
        <fullName evidence="8">Ion transport domain-containing protein</fullName>
    </recommendedName>
</protein>
<feature type="compositionally biased region" description="Acidic residues" evidence="6">
    <location>
        <begin position="18"/>
        <end position="30"/>
    </location>
</feature>
<keyword evidence="3" id="KW-0677">Repeat</keyword>
<comment type="caution">
    <text evidence="9">The sequence shown here is derived from an EMBL/GenBank/DDBJ whole genome shotgun (WGS) entry which is preliminary data.</text>
</comment>
<dbReference type="SUPFAM" id="SSF75011">
    <property type="entry name" value="3-carboxy-cis,cis-mucoante lactonizing enzyme"/>
    <property type="match status" value="1"/>
</dbReference>
<feature type="transmembrane region" description="Helical" evidence="7">
    <location>
        <begin position="831"/>
        <end position="849"/>
    </location>
</feature>
<evidence type="ECO:0000256" key="4">
    <source>
        <dbReference type="ARBA" id="ARBA00022989"/>
    </source>
</evidence>
<reference evidence="9" key="1">
    <citation type="submission" date="2019-10" db="EMBL/GenBank/DDBJ databases">
        <title>Conservation and host-specific expression of non-tandemly repeated heterogenous ribosome RNA gene in arbuscular mycorrhizal fungi.</title>
        <authorList>
            <person name="Maeda T."/>
            <person name="Kobayashi Y."/>
            <person name="Nakagawa T."/>
            <person name="Ezawa T."/>
            <person name="Yamaguchi K."/>
            <person name="Bino T."/>
            <person name="Nishimoto Y."/>
            <person name="Shigenobu S."/>
            <person name="Kawaguchi M."/>
        </authorList>
    </citation>
    <scope>NUCLEOTIDE SEQUENCE</scope>
    <source>
        <strain evidence="9">HR1</strain>
    </source>
</reference>
<feature type="transmembrane region" description="Helical" evidence="7">
    <location>
        <begin position="907"/>
        <end position="927"/>
    </location>
</feature>
<dbReference type="AlphaFoldDB" id="A0A8H3M9Q5"/>
<evidence type="ECO:0000313" key="9">
    <source>
        <dbReference type="EMBL" id="GET00456.1"/>
    </source>
</evidence>
<dbReference type="PANTHER" id="PTHR10582">
    <property type="entry name" value="TRANSIENT RECEPTOR POTENTIAL ION CHANNEL PROTEIN"/>
    <property type="match status" value="1"/>
</dbReference>
<feature type="transmembrane region" description="Helical" evidence="7">
    <location>
        <begin position="675"/>
        <end position="702"/>
    </location>
</feature>